<dbReference type="Gene3D" id="3.60.15.10">
    <property type="entry name" value="Ribonuclease Z/Hydroxyacylglutathione hydrolase-like"/>
    <property type="match status" value="1"/>
</dbReference>
<dbReference type="PANTHER" id="PTHR42978:SF3">
    <property type="entry name" value="BLR3078 PROTEIN"/>
    <property type="match status" value="1"/>
</dbReference>
<protein>
    <recommendedName>
        <fullName evidence="5">Metallo-beta-lactamase domain-containing protein</fullName>
    </recommendedName>
</protein>
<evidence type="ECO:0000256" key="2">
    <source>
        <dbReference type="ARBA" id="ARBA00022723"/>
    </source>
</evidence>
<evidence type="ECO:0000313" key="6">
    <source>
        <dbReference type="EMBL" id="AGM29131.1"/>
    </source>
</evidence>
<dbReference type="SMART" id="SM00849">
    <property type="entry name" value="Lactamase_B"/>
    <property type="match status" value="1"/>
</dbReference>
<dbReference type="InterPro" id="IPR036866">
    <property type="entry name" value="RibonucZ/Hydroxyglut_hydro"/>
</dbReference>
<evidence type="ECO:0000313" key="7">
    <source>
        <dbReference type="Proteomes" id="UP000013961"/>
    </source>
</evidence>
<dbReference type="Pfam" id="PF00753">
    <property type="entry name" value="Lactamase_B"/>
    <property type="match status" value="1"/>
</dbReference>
<dbReference type="AlphaFoldDB" id="A0AB33ABP3"/>
<sequence>MSEPIHHLNCGQMRPPAQLIANGKGSLFRRGEAVCHCLLIETPGEGLILVDAGLGVADLQNPRKQLGLDVKLFLNPVPDFSFTAPAQIKSLGYDLNDVRRILVTHFDVDHRGALPDFPRATIHTSAIELDSLLNPRTRKDVKRYKGDWSRSLSFDGHDFTGDQWYGFPVVYETESSAGRVVLIHLPGHTSGHCGIAVETGGASPRWVLHAGDAIQHHNELYPGEPVPLGIGLFNAVLEADHSSRHRTRAHLRELAQEPDVEIICAHDPSLLPQGSRGVSGK</sequence>
<reference evidence="6 7" key="1">
    <citation type="journal article" date="2013" name="Genome Announc.">
        <title>Complete Genome Sequence of Mycobacterium massiliense Clinical Strain Asan 50594, Belonging to the Type II Genotype.</title>
        <authorList>
            <person name="Kim B.J."/>
            <person name="Kim B.R."/>
            <person name="Hong S.H."/>
            <person name="Seok S.H."/>
            <person name="Kook Y.H."/>
            <person name="Kim B.J."/>
        </authorList>
    </citation>
    <scope>NUCLEOTIDE SEQUENCE [LARGE SCALE GENOMIC DNA]</scope>
    <source>
        <strain evidence="6 7">50594</strain>
    </source>
</reference>
<accession>A0AB33ABP3</accession>
<comment type="similarity">
    <text evidence="1">Belongs to the metallo-beta-lactamase superfamily.</text>
</comment>
<dbReference type="CDD" id="cd07742">
    <property type="entry name" value="metallo-hydrolase-like_MBL-fold"/>
    <property type="match status" value="1"/>
</dbReference>
<dbReference type="RefSeq" id="WP_016342700.1">
    <property type="nucleotide sequence ID" value="NC_021282.1"/>
</dbReference>
<dbReference type="KEGG" id="mabb:MASS_2529"/>
<organism evidence="6 7">
    <name type="scientific">Mycobacteroides abscessus subsp. bolletii 50594</name>
    <dbReference type="NCBI Taxonomy" id="1303024"/>
    <lineage>
        <taxon>Bacteria</taxon>
        <taxon>Bacillati</taxon>
        <taxon>Actinomycetota</taxon>
        <taxon>Actinomycetes</taxon>
        <taxon>Mycobacteriales</taxon>
        <taxon>Mycobacteriaceae</taxon>
        <taxon>Mycobacteroides</taxon>
        <taxon>Mycobacteroides abscessus</taxon>
    </lineage>
</organism>
<dbReference type="SUPFAM" id="SSF56281">
    <property type="entry name" value="Metallo-hydrolase/oxidoreductase"/>
    <property type="match status" value="1"/>
</dbReference>
<name>A0AB33ABP3_9MYCO</name>
<dbReference type="InterPro" id="IPR051013">
    <property type="entry name" value="MBL_superfamily_lactonases"/>
</dbReference>
<keyword evidence="4" id="KW-0862">Zinc</keyword>
<dbReference type="InterPro" id="IPR001279">
    <property type="entry name" value="Metallo-B-lactamas"/>
</dbReference>
<feature type="domain" description="Metallo-beta-lactamase" evidence="5">
    <location>
        <begin position="34"/>
        <end position="266"/>
    </location>
</feature>
<dbReference type="Proteomes" id="UP000013961">
    <property type="component" value="Chromosome"/>
</dbReference>
<proteinExistence type="inferred from homology"/>
<keyword evidence="2" id="KW-0479">Metal-binding</keyword>
<dbReference type="GO" id="GO:0046872">
    <property type="term" value="F:metal ion binding"/>
    <property type="evidence" value="ECO:0007669"/>
    <property type="project" value="UniProtKB-KW"/>
</dbReference>
<evidence type="ECO:0000256" key="1">
    <source>
        <dbReference type="ARBA" id="ARBA00007749"/>
    </source>
</evidence>
<evidence type="ECO:0000259" key="5">
    <source>
        <dbReference type="SMART" id="SM00849"/>
    </source>
</evidence>
<evidence type="ECO:0000256" key="3">
    <source>
        <dbReference type="ARBA" id="ARBA00022801"/>
    </source>
</evidence>
<gene>
    <name evidence="6" type="ORF">MASS_2529</name>
</gene>
<dbReference type="PANTHER" id="PTHR42978">
    <property type="entry name" value="QUORUM-QUENCHING LACTONASE YTNP-RELATED-RELATED"/>
    <property type="match status" value="1"/>
</dbReference>
<keyword evidence="3" id="KW-0378">Hydrolase</keyword>
<dbReference type="EMBL" id="CP004374">
    <property type="protein sequence ID" value="AGM29131.1"/>
    <property type="molecule type" value="Genomic_DNA"/>
</dbReference>
<evidence type="ECO:0000256" key="4">
    <source>
        <dbReference type="ARBA" id="ARBA00022833"/>
    </source>
</evidence>
<dbReference type="GO" id="GO:0016787">
    <property type="term" value="F:hydrolase activity"/>
    <property type="evidence" value="ECO:0007669"/>
    <property type="project" value="UniProtKB-KW"/>
</dbReference>